<dbReference type="SUPFAM" id="SSF54427">
    <property type="entry name" value="NTF2-like"/>
    <property type="match status" value="1"/>
</dbReference>
<evidence type="ECO:0008006" key="3">
    <source>
        <dbReference type="Google" id="ProtNLM"/>
    </source>
</evidence>
<dbReference type="RefSeq" id="WP_033359461.1">
    <property type="nucleotide sequence ID" value="NZ_CP073767.1"/>
</dbReference>
<dbReference type="OrthoDB" id="4475408at2"/>
<dbReference type="AlphaFoldDB" id="A0A9Q9IEW5"/>
<dbReference type="KEGG" id="daur:Daura_40045"/>
<proteinExistence type="predicted"/>
<evidence type="ECO:0000313" key="1">
    <source>
        <dbReference type="EMBL" id="UWZ52762.1"/>
    </source>
</evidence>
<reference evidence="1" key="1">
    <citation type="submission" date="2021-04" db="EMBL/GenBank/DDBJ databases">
        <title>Dactylosporangium aurantiacum NRRL B-8018 full assembly.</title>
        <authorList>
            <person name="Hartkoorn R.C."/>
            <person name="Beaudoing E."/>
            <person name="Hot D."/>
        </authorList>
    </citation>
    <scope>NUCLEOTIDE SEQUENCE</scope>
    <source>
        <strain evidence="1">NRRL B-8018</strain>
    </source>
</reference>
<gene>
    <name evidence="1" type="ORF">Daura_40045</name>
</gene>
<name>A0A9Q9IEW5_9ACTN</name>
<evidence type="ECO:0000313" key="2">
    <source>
        <dbReference type="Proteomes" id="UP001058003"/>
    </source>
</evidence>
<dbReference type="InterPro" id="IPR032710">
    <property type="entry name" value="NTF2-like_dom_sf"/>
</dbReference>
<dbReference type="Proteomes" id="UP001058003">
    <property type="component" value="Chromosome"/>
</dbReference>
<dbReference type="Gene3D" id="3.10.450.50">
    <property type="match status" value="1"/>
</dbReference>
<accession>A0A9Q9IEW5</accession>
<protein>
    <recommendedName>
        <fullName evidence="3">SnoaL-like domain-containing protein</fullName>
    </recommendedName>
</protein>
<dbReference type="EMBL" id="CP073767">
    <property type="protein sequence ID" value="UWZ52762.1"/>
    <property type="molecule type" value="Genomic_DNA"/>
</dbReference>
<keyword evidence="2" id="KW-1185">Reference proteome</keyword>
<organism evidence="1 2">
    <name type="scientific">Dactylosporangium aurantiacum</name>
    <dbReference type="NCBI Taxonomy" id="35754"/>
    <lineage>
        <taxon>Bacteria</taxon>
        <taxon>Bacillati</taxon>
        <taxon>Actinomycetota</taxon>
        <taxon>Actinomycetes</taxon>
        <taxon>Micromonosporales</taxon>
        <taxon>Micromonosporaceae</taxon>
        <taxon>Dactylosporangium</taxon>
    </lineage>
</organism>
<sequence>MGDDEAILRGVLDRWRAGIGAHQPEAVAACFTTDAIFQGLHPYGVGRPAVAAYYAAQPLGLAADYRIMETRRFADDLVLGYLAVDFTFTDGRPPLAVSLGVLVRRVGDDWYINHYQVSRLP</sequence>